<evidence type="ECO:0000313" key="2">
    <source>
        <dbReference type="EMBL" id="KGN37094.1"/>
    </source>
</evidence>
<evidence type="ECO:0000313" key="3">
    <source>
        <dbReference type="Proteomes" id="UP000030011"/>
    </source>
</evidence>
<dbReference type="SUPFAM" id="SSF141571">
    <property type="entry name" value="Pentapeptide repeat-like"/>
    <property type="match status" value="1"/>
</dbReference>
<sequence length="273" mass="31054">MTQTFRNEQLLGATFDHVDLTGSRLDRVDLSRASLRSVDFSGSEVRNAAFIDVRMRGVEFRRVEIWGEFVDVHVNGIDVAALVEAELSRIHPERKLLHPTDARGYREAWEVLDGLWAGTVERARRLVDRDPDLLHESVDDEWSFIQTLRHLAFATSSWLSRATLGDPAPWHPLELPWDEMPPTPGVPHDREARPSLDEALALRHDRFERVRAHLAQLTDDDLTRSAVVPDGAGWPPAGETVPATDALDTLLNEEWWHRQFAERDLTVLESRVG</sequence>
<reference evidence="2 3" key="1">
    <citation type="submission" date="2013-08" db="EMBL/GenBank/DDBJ databases">
        <title>The genome sequence of Knoellia subterranea.</title>
        <authorList>
            <person name="Zhu W."/>
            <person name="Wang G."/>
        </authorList>
    </citation>
    <scope>NUCLEOTIDE SEQUENCE [LARGE SCALE GENOMIC DNA]</scope>
    <source>
        <strain evidence="2 3">KCTC 19937</strain>
    </source>
</reference>
<organism evidence="2 3">
    <name type="scientific">Knoellia subterranea KCTC 19937</name>
    <dbReference type="NCBI Taxonomy" id="1385521"/>
    <lineage>
        <taxon>Bacteria</taxon>
        <taxon>Bacillati</taxon>
        <taxon>Actinomycetota</taxon>
        <taxon>Actinomycetes</taxon>
        <taxon>Micrococcales</taxon>
        <taxon>Intrasporangiaceae</taxon>
        <taxon>Knoellia</taxon>
    </lineage>
</organism>
<dbReference type="Pfam" id="PF12867">
    <property type="entry name" value="DinB_2"/>
    <property type="match status" value="1"/>
</dbReference>
<dbReference type="STRING" id="1385521.N803_14600"/>
<dbReference type="AlphaFoldDB" id="A0A0A0JK27"/>
<feature type="domain" description="DinB-like" evidence="1">
    <location>
        <begin position="115"/>
        <end position="259"/>
    </location>
</feature>
<gene>
    <name evidence="2" type="ORF">N803_14600</name>
</gene>
<dbReference type="RefSeq" id="WP_035905242.1">
    <property type="nucleotide sequence ID" value="NZ_AVPK01000006.1"/>
</dbReference>
<keyword evidence="3" id="KW-1185">Reference proteome</keyword>
<dbReference type="EMBL" id="AVPK01000006">
    <property type="protein sequence ID" value="KGN37094.1"/>
    <property type="molecule type" value="Genomic_DNA"/>
</dbReference>
<accession>A0A0A0JK27</accession>
<dbReference type="Proteomes" id="UP000030011">
    <property type="component" value="Unassembled WGS sequence"/>
</dbReference>
<dbReference type="InterPro" id="IPR024775">
    <property type="entry name" value="DinB-like"/>
</dbReference>
<proteinExistence type="predicted"/>
<dbReference type="InterPro" id="IPR001646">
    <property type="entry name" value="5peptide_repeat"/>
</dbReference>
<dbReference type="Pfam" id="PF00805">
    <property type="entry name" value="Pentapeptide"/>
    <property type="match status" value="1"/>
</dbReference>
<name>A0A0A0JK27_9MICO</name>
<comment type="caution">
    <text evidence="2">The sequence shown here is derived from an EMBL/GenBank/DDBJ whole genome shotgun (WGS) entry which is preliminary data.</text>
</comment>
<protein>
    <recommendedName>
        <fullName evidence="1">DinB-like domain-containing protein</fullName>
    </recommendedName>
</protein>
<dbReference type="InterPro" id="IPR034660">
    <property type="entry name" value="DinB/YfiT-like"/>
</dbReference>
<dbReference type="eggNOG" id="COG1357">
    <property type="taxonomic scope" value="Bacteria"/>
</dbReference>
<dbReference type="SUPFAM" id="SSF109854">
    <property type="entry name" value="DinB/YfiT-like putative metalloenzymes"/>
    <property type="match status" value="1"/>
</dbReference>
<evidence type="ECO:0000259" key="1">
    <source>
        <dbReference type="Pfam" id="PF12867"/>
    </source>
</evidence>
<dbReference type="Gene3D" id="1.20.120.450">
    <property type="entry name" value="dinb family like domain"/>
    <property type="match status" value="1"/>
</dbReference>
<dbReference type="Gene3D" id="2.160.20.80">
    <property type="entry name" value="E3 ubiquitin-protein ligase SopA"/>
    <property type="match status" value="1"/>
</dbReference>
<dbReference type="OrthoDB" id="3542438at2"/>